<evidence type="ECO:0000313" key="2">
    <source>
        <dbReference type="EMBL" id="ASO03985.1"/>
    </source>
</evidence>
<feature type="chain" id="PRO_5012352463" evidence="1">
    <location>
        <begin position="22"/>
        <end position="115"/>
    </location>
</feature>
<sequence>MKTLKTFLLLACLGCMGFIQAQSEPKPTTPVTNNFLDLQATTLGNIFGDSLTGGNGEVNGYLDLVNKSDMPEADKQNLRDAYMEYSKSLDAQGKDSLQKGMAKEFMLQTKKDTIK</sequence>
<accession>A0A221URQ7</accession>
<evidence type="ECO:0000256" key="1">
    <source>
        <dbReference type="SAM" id="SignalP"/>
    </source>
</evidence>
<reference evidence="2 3" key="1">
    <citation type="submission" date="2017-07" db="EMBL/GenBank/DDBJ databases">
        <title>Genome Sequence of Arenibacter algicola Strain SMS7 Isolated from a culture of the Diatom Skeletonema marinoi.</title>
        <authorList>
            <person name="Topel M."/>
            <person name="Pinder M.I.M."/>
            <person name="Johansson O.N."/>
            <person name="Kourtchenko O."/>
            <person name="Godhe A."/>
            <person name="Clarke A.K."/>
        </authorList>
    </citation>
    <scope>NUCLEOTIDE SEQUENCE [LARGE SCALE GENOMIC DNA]</scope>
    <source>
        <strain evidence="2 3">SMS7</strain>
    </source>
</reference>
<organism evidence="2 3">
    <name type="scientific">Arenibacter algicola</name>
    <dbReference type="NCBI Taxonomy" id="616991"/>
    <lineage>
        <taxon>Bacteria</taxon>
        <taxon>Pseudomonadati</taxon>
        <taxon>Bacteroidota</taxon>
        <taxon>Flavobacteriia</taxon>
        <taxon>Flavobacteriales</taxon>
        <taxon>Flavobacteriaceae</taxon>
        <taxon>Arenibacter</taxon>
    </lineage>
</organism>
<dbReference type="RefSeq" id="WP_157730633.1">
    <property type="nucleotide sequence ID" value="NZ_CP022515.1"/>
</dbReference>
<gene>
    <name evidence="2" type="ORF">AREALGSMS7_00496</name>
</gene>
<name>A0A221URQ7_9FLAO</name>
<proteinExistence type="predicted"/>
<dbReference type="Proteomes" id="UP000204551">
    <property type="component" value="Chromosome"/>
</dbReference>
<feature type="signal peptide" evidence="1">
    <location>
        <begin position="1"/>
        <end position="21"/>
    </location>
</feature>
<dbReference type="EMBL" id="CP022515">
    <property type="protein sequence ID" value="ASO03985.1"/>
    <property type="molecule type" value="Genomic_DNA"/>
</dbReference>
<evidence type="ECO:0000313" key="3">
    <source>
        <dbReference type="Proteomes" id="UP000204551"/>
    </source>
</evidence>
<dbReference type="AlphaFoldDB" id="A0A221URQ7"/>
<protein>
    <submittedName>
        <fullName evidence="2">Uncharacterized protein</fullName>
    </submittedName>
</protein>
<keyword evidence="1" id="KW-0732">Signal</keyword>
<dbReference type="KEGG" id="aalg:AREALGSMS7_00496"/>